<keyword evidence="1" id="KW-0732">Signal</keyword>
<reference evidence="2 3" key="1">
    <citation type="submission" date="2015-11" db="EMBL/GenBank/DDBJ databases">
        <title>Draft genome of Sulfurovum riftiae 1812E, a member of the Epsilonproteobacteria isolated from the tube of the deep-sea hydrothermal vent tubewom Riftia pachyptila.</title>
        <authorList>
            <person name="Vetriani C."/>
            <person name="Giovannelli D."/>
        </authorList>
    </citation>
    <scope>NUCLEOTIDE SEQUENCE [LARGE SCALE GENOMIC DNA]</scope>
    <source>
        <strain evidence="2 3">1812E</strain>
    </source>
</reference>
<sequence length="386" mass="42967">MKKTVIAMLCSGVTLFAAQNTATFSKIFGGDEDDVAKAVVKTDDGFLIAGKTKSFTDHRDFDAYLIKIDANGKKVWSRVYGGEDDEEANDVVRFGKGYAFVGSTETYGNERMSFYMVRVDEVGEPVWQSAYYRDEDDEYYGTSLIADGKELVFAGYERHLQFFGEKLNPYVFKTDANGDKLWGGYFGGKEEDRARDIIKTDGGYLIAGDTESLGDNDPDMYMARISSSGKREWFTGFGGDDDDIAHAVVETGDGYLLVGSTDSFGRNYKSVYVVRTDKGGKKIWSNIYGGTREDEAFGVTRSSDGGFVIVGRTESFTRRNGFDLYLLKIDGNGKVVWERTYGGESDDAGYDVLTLSDGYLIVGEKKTDRRRDSNVWVLKVDLNGRL</sequence>
<keyword evidence="3" id="KW-1185">Reference proteome</keyword>
<dbReference type="RefSeq" id="WP_067330688.1">
    <property type="nucleotide sequence ID" value="NZ_LNKT01000023.1"/>
</dbReference>
<accession>A0A151CG27</accession>
<feature type="chain" id="PRO_5007578458" evidence="1">
    <location>
        <begin position="18"/>
        <end position="386"/>
    </location>
</feature>
<dbReference type="PANTHER" id="PTHR42754:SF1">
    <property type="entry name" value="LIPOPROTEIN"/>
    <property type="match status" value="1"/>
</dbReference>
<dbReference type="EMBL" id="LNKT01000023">
    <property type="protein sequence ID" value="KYJ86466.1"/>
    <property type="molecule type" value="Genomic_DNA"/>
</dbReference>
<feature type="signal peptide" evidence="1">
    <location>
        <begin position="1"/>
        <end position="17"/>
    </location>
</feature>
<protein>
    <submittedName>
        <fullName evidence="2">Uncharacterized protein</fullName>
    </submittedName>
</protein>
<dbReference type="Proteomes" id="UP000075359">
    <property type="component" value="Unassembled WGS sequence"/>
</dbReference>
<comment type="caution">
    <text evidence="2">The sequence shown here is derived from an EMBL/GenBank/DDBJ whole genome shotgun (WGS) entry which is preliminary data.</text>
</comment>
<dbReference type="OrthoDB" id="5372178at2"/>
<dbReference type="InterPro" id="IPR018391">
    <property type="entry name" value="PQQ_b-propeller_rpt"/>
</dbReference>
<evidence type="ECO:0000256" key="1">
    <source>
        <dbReference type="SAM" id="SignalP"/>
    </source>
</evidence>
<dbReference type="STRING" id="1630136.AS592_06570"/>
<proteinExistence type="predicted"/>
<evidence type="ECO:0000313" key="3">
    <source>
        <dbReference type="Proteomes" id="UP000075359"/>
    </source>
</evidence>
<gene>
    <name evidence="2" type="ORF">AS592_06570</name>
</gene>
<dbReference type="AlphaFoldDB" id="A0A151CG27"/>
<dbReference type="SMART" id="SM00564">
    <property type="entry name" value="PQQ"/>
    <property type="match status" value="2"/>
</dbReference>
<evidence type="ECO:0000313" key="2">
    <source>
        <dbReference type="EMBL" id="KYJ86466.1"/>
    </source>
</evidence>
<organism evidence="2 3">
    <name type="scientific">Sulfurovum riftiae</name>
    <dbReference type="NCBI Taxonomy" id="1630136"/>
    <lineage>
        <taxon>Bacteria</taxon>
        <taxon>Pseudomonadati</taxon>
        <taxon>Campylobacterota</taxon>
        <taxon>Epsilonproteobacteria</taxon>
        <taxon>Campylobacterales</taxon>
        <taxon>Sulfurovaceae</taxon>
        <taxon>Sulfurovum</taxon>
    </lineage>
</organism>
<dbReference type="PANTHER" id="PTHR42754">
    <property type="entry name" value="ENDOGLUCANASE"/>
    <property type="match status" value="1"/>
</dbReference>
<name>A0A151CG27_9BACT</name>
<dbReference type="SUPFAM" id="SSF82171">
    <property type="entry name" value="DPP6 N-terminal domain-like"/>
    <property type="match status" value="1"/>
</dbReference>